<dbReference type="RefSeq" id="WP_150384695.1">
    <property type="nucleotide sequence ID" value="NZ_BAAAFS010000001.1"/>
</dbReference>
<feature type="chain" id="PRO_5024422499" description="Porin" evidence="1">
    <location>
        <begin position="26"/>
        <end position="426"/>
    </location>
</feature>
<gene>
    <name evidence="2" type="ORF">F4V73_05100</name>
</gene>
<evidence type="ECO:0000313" key="2">
    <source>
        <dbReference type="EMBL" id="KAA8717242.1"/>
    </source>
</evidence>
<protein>
    <recommendedName>
        <fullName evidence="4">Porin</fullName>
    </recommendedName>
</protein>
<comment type="caution">
    <text evidence="2">The sequence shown here is derived from an EMBL/GenBank/DDBJ whole genome shotgun (WGS) entry which is preliminary data.</text>
</comment>
<dbReference type="AlphaFoldDB" id="A0A5M9RAL0"/>
<dbReference type="SUPFAM" id="SSF56935">
    <property type="entry name" value="Porins"/>
    <property type="match status" value="1"/>
</dbReference>
<evidence type="ECO:0000313" key="3">
    <source>
        <dbReference type="Proteomes" id="UP000322181"/>
    </source>
</evidence>
<dbReference type="EMBL" id="VXKB01000001">
    <property type="protein sequence ID" value="KAA8717242.1"/>
    <property type="molecule type" value="Genomic_DNA"/>
</dbReference>
<keyword evidence="1" id="KW-0732">Signal</keyword>
<reference evidence="2 3" key="1">
    <citation type="submission" date="2019-09" db="EMBL/GenBank/DDBJ databases">
        <title>Draft genome sequence of various Type strains from the CCUG.</title>
        <authorList>
            <person name="Pineiro-Iglesias B."/>
            <person name="Tunovic T."/>
            <person name="Unosson C."/>
            <person name="Inganas E."/>
            <person name="Ohlen M."/>
            <person name="Cardew S."/>
            <person name="Jensie-Markopoulos S."/>
            <person name="Salva-Serra F."/>
            <person name="Jaen-Luchoro D."/>
            <person name="Karlsson R."/>
            <person name="Svensson-Stadler L."/>
            <person name="Chun J."/>
            <person name="Moore E."/>
        </authorList>
    </citation>
    <scope>NUCLEOTIDE SEQUENCE [LARGE SCALE GENOMIC DNA]</scope>
    <source>
        <strain evidence="2 3">CCUG 53682T</strain>
    </source>
</reference>
<proteinExistence type="predicted"/>
<dbReference type="Proteomes" id="UP000322181">
    <property type="component" value="Unassembled WGS sequence"/>
</dbReference>
<name>A0A5M9RAL0_9GAMM</name>
<accession>A0A5M9RAL0</accession>
<sequence>MWKHHSYLIAGVSCLAGSALLPAVAAEGMDTSVLQALDLADNTVFEKAENSALSLFTEAATVINEAGSNVQRLSLDLRLDTQLFPSGSDKVRFVLSNRTDSRFFGALGHNGNVNVLREAYISYKMSSVTIVDAGRINTRYGVALGYNPTDFLGRNTVRSAISADPESLRTNRLGNVMIRLQQFWDKAAVTAIISPKLGDKPNKAAFSPDWGASNPEDRLLLSASYKFGDNFNPQAIYYHEAGSQPQFGLNVSRVLSRSVLMYTEWAGGRQPLAWQKALPENQQETRWRNRAAIGTTWTSDNQLTLRLEGHYNGSADNKKAADQLSRIPPSVLNPADLTNKMPDIMASRKSVLFQVYQKDIIDNYDVNLILQRDLQQHKNMGFAEIRRHFGSADVAVQWQKTYALKENDGFDVRPEQRWQLSVNYYF</sequence>
<organism evidence="2 3">
    <name type="scientific">Morganella psychrotolerans</name>
    <dbReference type="NCBI Taxonomy" id="368603"/>
    <lineage>
        <taxon>Bacteria</taxon>
        <taxon>Pseudomonadati</taxon>
        <taxon>Pseudomonadota</taxon>
        <taxon>Gammaproteobacteria</taxon>
        <taxon>Enterobacterales</taxon>
        <taxon>Morganellaceae</taxon>
        <taxon>Morganella</taxon>
    </lineage>
</organism>
<evidence type="ECO:0000256" key="1">
    <source>
        <dbReference type="SAM" id="SignalP"/>
    </source>
</evidence>
<evidence type="ECO:0008006" key="4">
    <source>
        <dbReference type="Google" id="ProtNLM"/>
    </source>
</evidence>
<feature type="signal peptide" evidence="1">
    <location>
        <begin position="1"/>
        <end position="25"/>
    </location>
</feature>